<dbReference type="GO" id="GO:0015129">
    <property type="term" value="F:lactate transmembrane transporter activity"/>
    <property type="evidence" value="ECO:0007669"/>
    <property type="project" value="UniProtKB-UniRule"/>
</dbReference>
<feature type="transmembrane region" description="Helical" evidence="8">
    <location>
        <begin position="122"/>
        <end position="141"/>
    </location>
</feature>
<feature type="transmembrane region" description="Helical" evidence="8">
    <location>
        <begin position="147"/>
        <end position="168"/>
    </location>
</feature>
<comment type="subcellular location">
    <subcellularLocation>
        <location evidence="1 8">Cell membrane</location>
        <topology evidence="1 8">Multi-pass membrane protein</topology>
    </subcellularLocation>
</comment>
<dbReference type="Proteomes" id="UP000184016">
    <property type="component" value="Unassembled WGS sequence"/>
</dbReference>
<feature type="transmembrane region" description="Helical" evidence="8">
    <location>
        <begin position="207"/>
        <end position="226"/>
    </location>
</feature>
<accession>A0A1M6WF27</accession>
<keyword evidence="7 8" id="KW-0472">Membrane</keyword>
<dbReference type="AlphaFoldDB" id="A0A1M6WF27"/>
<sequence length="542" mass="58987">MNLSHALFHQLLLPVAHATLPSFLVGLIPIAVVLVLLGILRVPAWIAALSGLVIGFIMAVFVWKLPAHLAVSSIANGAVFALWPVMWIVFAAMWLYNLSQRTGSFENFRRWMYRYATTDRRIQLLVIAFSFGALMEGIAGFGTPVAIASALLVGLGFPVLDAVVYALIFDTAPVAFGALGVPIVTLGSVTNLPVAHLSAMVGRQLPFFAFLLPFYVILVMGGWKALKGAWPAAFVAGFSYAITQFLVSNYLGPQLPDVLAALVSLIVLVLFTRVWKPKDSHEFQSYAHAESRNKDFEGFTSKEGWRGWLPWLTITVIVIAWTFLHLSDLGTQKIHWPGLDNLIYLTLYAKKYAAVYVFQPLGSGTPILVAVIFSALLLRSGWKNFWLAAADSWRQLRFPILTVMCIVGLAYLYNYSGMAYTLGIAVAALGAAFPFFSGFLGWIACFLSGSDTSSNALFGNLQVVAANRLHLSPTLMAATNSSGAVMSKMISPQNVSTGVSTGELKGKEGLVIRRTFIHSLILTALLGILVVLQAHVWKGMVP</sequence>
<evidence type="ECO:0000256" key="1">
    <source>
        <dbReference type="ARBA" id="ARBA00004651"/>
    </source>
</evidence>
<organism evidence="9 10">
    <name type="scientific">Alicyclobacillus tolerans</name>
    <dbReference type="NCBI Taxonomy" id="90970"/>
    <lineage>
        <taxon>Bacteria</taxon>
        <taxon>Bacillati</taxon>
        <taxon>Bacillota</taxon>
        <taxon>Bacilli</taxon>
        <taxon>Bacillales</taxon>
        <taxon>Alicyclobacillaceae</taxon>
        <taxon>Alicyclobacillus</taxon>
    </lineage>
</organism>
<evidence type="ECO:0000256" key="5">
    <source>
        <dbReference type="ARBA" id="ARBA00022692"/>
    </source>
</evidence>
<evidence type="ECO:0000256" key="8">
    <source>
        <dbReference type="RuleBase" id="RU365092"/>
    </source>
</evidence>
<keyword evidence="3 8" id="KW-0813">Transport</keyword>
<dbReference type="NCBIfam" id="TIGR00795">
    <property type="entry name" value="lctP"/>
    <property type="match status" value="1"/>
</dbReference>
<name>A0A1M6WF27_9BACL</name>
<feature type="transmembrane region" description="Helical" evidence="8">
    <location>
        <begin position="233"/>
        <end position="252"/>
    </location>
</feature>
<keyword evidence="10" id="KW-1185">Reference proteome</keyword>
<reference evidence="10" key="1">
    <citation type="submission" date="2016-11" db="EMBL/GenBank/DDBJ databases">
        <authorList>
            <person name="Varghese N."/>
            <person name="Submissions S."/>
        </authorList>
    </citation>
    <scope>NUCLEOTIDE SEQUENCE [LARGE SCALE GENOMIC DNA]</scope>
    <source>
        <strain evidence="10">USBA-503</strain>
    </source>
</reference>
<dbReference type="STRING" id="1830138.SAMN05443507_12722"/>
<evidence type="ECO:0000256" key="3">
    <source>
        <dbReference type="ARBA" id="ARBA00022448"/>
    </source>
</evidence>
<evidence type="ECO:0000256" key="6">
    <source>
        <dbReference type="ARBA" id="ARBA00022989"/>
    </source>
</evidence>
<feature type="transmembrane region" description="Helical" evidence="8">
    <location>
        <begin position="20"/>
        <end position="37"/>
    </location>
</feature>
<feature type="transmembrane region" description="Helical" evidence="8">
    <location>
        <begin position="422"/>
        <end position="447"/>
    </location>
</feature>
<keyword evidence="5 8" id="KW-0812">Transmembrane</keyword>
<feature type="transmembrane region" description="Helical" evidence="8">
    <location>
        <begin position="308"/>
        <end position="326"/>
    </location>
</feature>
<comment type="function">
    <text evidence="8">Uptake of L-lactate across the membrane. Can also transport D-lactate and glycolate.</text>
</comment>
<comment type="similarity">
    <text evidence="2 8">Belongs to the lactate permease family.</text>
</comment>
<keyword evidence="6 8" id="KW-1133">Transmembrane helix</keyword>
<dbReference type="PANTHER" id="PTHR30003">
    <property type="entry name" value="L-LACTATE PERMEASE"/>
    <property type="match status" value="1"/>
</dbReference>
<evidence type="ECO:0000313" key="10">
    <source>
        <dbReference type="Proteomes" id="UP000184016"/>
    </source>
</evidence>
<dbReference type="Pfam" id="PF02652">
    <property type="entry name" value="Lactate_perm"/>
    <property type="match status" value="1"/>
</dbReference>
<evidence type="ECO:0000256" key="7">
    <source>
        <dbReference type="ARBA" id="ARBA00023136"/>
    </source>
</evidence>
<feature type="transmembrane region" description="Helical" evidence="8">
    <location>
        <begin position="44"/>
        <end position="63"/>
    </location>
</feature>
<feature type="transmembrane region" description="Helical" evidence="8">
    <location>
        <begin position="258"/>
        <end position="275"/>
    </location>
</feature>
<evidence type="ECO:0000256" key="4">
    <source>
        <dbReference type="ARBA" id="ARBA00022475"/>
    </source>
</evidence>
<proteinExistence type="inferred from homology"/>
<feature type="transmembrane region" description="Helical" evidence="8">
    <location>
        <begin position="398"/>
        <end position="416"/>
    </location>
</feature>
<feature type="transmembrane region" description="Helical" evidence="8">
    <location>
        <begin position="515"/>
        <end position="537"/>
    </location>
</feature>
<dbReference type="PANTHER" id="PTHR30003:SF0">
    <property type="entry name" value="GLYCOLATE PERMEASE GLCA-RELATED"/>
    <property type="match status" value="1"/>
</dbReference>
<dbReference type="GO" id="GO:0005886">
    <property type="term" value="C:plasma membrane"/>
    <property type="evidence" value="ECO:0007669"/>
    <property type="project" value="UniProtKB-SubCell"/>
</dbReference>
<protein>
    <recommendedName>
        <fullName evidence="8">L-lactate permease</fullName>
    </recommendedName>
</protein>
<dbReference type="InterPro" id="IPR003804">
    <property type="entry name" value="Lactate_perm"/>
</dbReference>
<gene>
    <name evidence="9" type="ORF">SAMN05443507_12722</name>
</gene>
<feature type="transmembrane region" description="Helical" evidence="8">
    <location>
        <begin position="175"/>
        <end position="195"/>
    </location>
</feature>
<feature type="transmembrane region" description="Helical" evidence="8">
    <location>
        <begin position="353"/>
        <end position="378"/>
    </location>
</feature>
<dbReference type="EMBL" id="FRAF01000027">
    <property type="protein sequence ID" value="SHK92224.1"/>
    <property type="molecule type" value="Genomic_DNA"/>
</dbReference>
<evidence type="ECO:0000256" key="2">
    <source>
        <dbReference type="ARBA" id="ARBA00010100"/>
    </source>
</evidence>
<dbReference type="GO" id="GO:0015295">
    <property type="term" value="F:solute:proton symporter activity"/>
    <property type="evidence" value="ECO:0007669"/>
    <property type="project" value="TreeGrafter"/>
</dbReference>
<evidence type="ECO:0000313" key="9">
    <source>
        <dbReference type="EMBL" id="SHK92224.1"/>
    </source>
</evidence>
<feature type="transmembrane region" description="Helical" evidence="8">
    <location>
        <begin position="69"/>
        <end position="96"/>
    </location>
</feature>
<keyword evidence="4 8" id="KW-1003">Cell membrane</keyword>